<feature type="transmembrane region" description="Helical" evidence="6">
    <location>
        <begin position="433"/>
        <end position="451"/>
    </location>
</feature>
<evidence type="ECO:0000256" key="4">
    <source>
        <dbReference type="ARBA" id="ARBA00022989"/>
    </source>
</evidence>
<feature type="transmembrane region" description="Helical" evidence="6">
    <location>
        <begin position="181"/>
        <end position="203"/>
    </location>
</feature>
<evidence type="ECO:0000256" key="3">
    <source>
        <dbReference type="ARBA" id="ARBA00022692"/>
    </source>
</evidence>
<dbReference type="EMBL" id="JAIOUQ010000014">
    <property type="protein sequence ID" value="MBZ2166658.1"/>
    <property type="molecule type" value="Genomic_DNA"/>
</dbReference>
<comment type="caution">
    <text evidence="7">The sequence shown here is derived from an EMBL/GenBank/DDBJ whole genome shotgun (WGS) entry which is preliminary data.</text>
</comment>
<reference evidence="8" key="1">
    <citation type="journal article" date="2022" name="Microbiol. Resour. Announc.">
        <title>Draft Genome Sequence of a Methanogenic Archaeon from West Spitsbergen Permafrost.</title>
        <authorList>
            <person name="Trubitsyn V."/>
            <person name="Rivkina E."/>
            <person name="Shcherbakova V."/>
        </authorList>
    </citation>
    <scope>NUCLEOTIDE SEQUENCE [LARGE SCALE GENOMIC DNA]</scope>
    <source>
        <strain evidence="8">VT</strain>
    </source>
</reference>
<feature type="transmembrane region" description="Helical" evidence="6">
    <location>
        <begin position="299"/>
        <end position="322"/>
    </location>
</feature>
<dbReference type="GO" id="GO:0016020">
    <property type="term" value="C:membrane"/>
    <property type="evidence" value="ECO:0007669"/>
    <property type="project" value="UniProtKB-SubCell"/>
</dbReference>
<feature type="transmembrane region" description="Helical" evidence="6">
    <location>
        <begin position="60"/>
        <end position="82"/>
    </location>
</feature>
<dbReference type="GO" id="GO:0015171">
    <property type="term" value="F:amino acid transmembrane transporter activity"/>
    <property type="evidence" value="ECO:0007669"/>
    <property type="project" value="TreeGrafter"/>
</dbReference>
<dbReference type="PANTHER" id="PTHR43243">
    <property type="entry name" value="INNER MEMBRANE TRANSPORTER YGJI-RELATED"/>
    <property type="match status" value="1"/>
</dbReference>
<keyword evidence="2" id="KW-0813">Transport</keyword>
<dbReference type="AlphaFoldDB" id="A0A8T5USA6"/>
<evidence type="ECO:0000256" key="6">
    <source>
        <dbReference type="SAM" id="Phobius"/>
    </source>
</evidence>
<keyword evidence="5 6" id="KW-0472">Membrane</keyword>
<gene>
    <name evidence="7" type="ORF">K8N75_11475</name>
</gene>
<comment type="subcellular location">
    <subcellularLocation>
        <location evidence="1">Membrane</location>
        <topology evidence="1">Multi-pass membrane protein</topology>
    </subcellularLocation>
</comment>
<dbReference type="Gene3D" id="1.20.1740.10">
    <property type="entry name" value="Amino acid/polyamine transporter I"/>
    <property type="match status" value="1"/>
</dbReference>
<keyword evidence="8" id="KW-1185">Reference proteome</keyword>
<sequence>MSRKIFSKKPINDLLSSNADKSLKRSIGPVGLILLGLGSIIGAGIFIVTGVAAANYSGPALLISFVISAIACAFTALCYAEFASMIPISGSVYTYTYVTLGEIWAWMIGWVLIFEYLISASAVAVGWSSYSVGLLSSAGINFPTYLTGSLAMGGLINLPAVLIIALLTGVLILGAKESTRVNAIIVIANLAIILLFIIVSIKYINFANYTPFTPFGIAGVFQGAAMVFFAYIGFDAVSTAAEETKDPQKNLPKGIIGSLIISSILYIVVAAVLTGMVPYNLLNNAAPVAFALQYVGSNVVASIVSVGALCGITSVLLTSLFGQTRIFFSMSRDGLLPELFSKVHPNFKSPITSIMLVGTVAALIAAFLPLALIIELVNIGTLSAFIFLAISVIVLRRQQPDIPRGFKCPLVPWIPIISIISCLFLITQLSSTTLQRFVISLIIGVSVYLVYGMHNSKLHKPDDTEQDDVNLVTDPSLIETKID</sequence>
<feature type="transmembrane region" description="Helical" evidence="6">
    <location>
        <begin position="150"/>
        <end position="174"/>
    </location>
</feature>
<keyword evidence="3 6" id="KW-0812">Transmembrane</keyword>
<feature type="transmembrane region" description="Helical" evidence="6">
    <location>
        <begin position="255"/>
        <end position="279"/>
    </location>
</feature>
<feature type="transmembrane region" description="Helical" evidence="6">
    <location>
        <begin position="379"/>
        <end position="396"/>
    </location>
</feature>
<evidence type="ECO:0000256" key="5">
    <source>
        <dbReference type="ARBA" id="ARBA00023136"/>
    </source>
</evidence>
<organism evidence="7 8">
    <name type="scientific">Methanobacterium spitsbergense</name>
    <dbReference type="NCBI Taxonomy" id="2874285"/>
    <lineage>
        <taxon>Archaea</taxon>
        <taxon>Methanobacteriati</taxon>
        <taxon>Methanobacteriota</taxon>
        <taxon>Methanomada group</taxon>
        <taxon>Methanobacteria</taxon>
        <taxon>Methanobacteriales</taxon>
        <taxon>Methanobacteriaceae</taxon>
        <taxon>Methanobacterium</taxon>
    </lineage>
</organism>
<dbReference type="PIRSF" id="PIRSF006060">
    <property type="entry name" value="AA_transporter"/>
    <property type="match status" value="1"/>
</dbReference>
<dbReference type="Proteomes" id="UP000825933">
    <property type="component" value="Unassembled WGS sequence"/>
</dbReference>
<evidence type="ECO:0000313" key="7">
    <source>
        <dbReference type="EMBL" id="MBZ2166658.1"/>
    </source>
</evidence>
<dbReference type="RefSeq" id="WP_223792205.1">
    <property type="nucleotide sequence ID" value="NZ_JAIOUQ010000014.1"/>
</dbReference>
<proteinExistence type="predicted"/>
<feature type="transmembrane region" description="Helical" evidence="6">
    <location>
        <begin position="351"/>
        <end position="373"/>
    </location>
</feature>
<feature type="transmembrane region" description="Helical" evidence="6">
    <location>
        <begin position="30"/>
        <end position="54"/>
    </location>
</feature>
<accession>A0A8T5USA6</accession>
<evidence type="ECO:0000256" key="2">
    <source>
        <dbReference type="ARBA" id="ARBA00022448"/>
    </source>
</evidence>
<name>A0A8T5USA6_9EURY</name>
<keyword evidence="4 6" id="KW-1133">Transmembrane helix</keyword>
<dbReference type="InterPro" id="IPR002293">
    <property type="entry name" value="AA/rel_permease1"/>
</dbReference>
<feature type="transmembrane region" description="Helical" evidence="6">
    <location>
        <begin position="408"/>
        <end position="427"/>
    </location>
</feature>
<feature type="transmembrane region" description="Helical" evidence="6">
    <location>
        <begin position="215"/>
        <end position="234"/>
    </location>
</feature>
<feature type="transmembrane region" description="Helical" evidence="6">
    <location>
        <begin position="103"/>
        <end position="130"/>
    </location>
</feature>
<evidence type="ECO:0000313" key="8">
    <source>
        <dbReference type="Proteomes" id="UP000825933"/>
    </source>
</evidence>
<protein>
    <submittedName>
        <fullName evidence="7">Amino acid permease</fullName>
    </submittedName>
</protein>
<evidence type="ECO:0000256" key="1">
    <source>
        <dbReference type="ARBA" id="ARBA00004141"/>
    </source>
</evidence>
<dbReference type="PANTHER" id="PTHR43243:SF4">
    <property type="entry name" value="CATIONIC AMINO ACID TRANSPORTER 4"/>
    <property type="match status" value="1"/>
</dbReference>
<dbReference type="Pfam" id="PF13520">
    <property type="entry name" value="AA_permease_2"/>
    <property type="match status" value="1"/>
</dbReference>